<evidence type="ECO:0000256" key="7">
    <source>
        <dbReference type="ARBA" id="ARBA00022443"/>
    </source>
</evidence>
<reference evidence="16 17" key="1">
    <citation type="journal article" date="2015" name="BMC Genomics">
        <title>The genome of the truffle-parasite Tolypocladium ophioglossoides and the evolution of antifungal peptaibiotics.</title>
        <authorList>
            <person name="Quandt C.A."/>
            <person name="Bushley K.E."/>
            <person name="Spatafora J.W."/>
        </authorList>
    </citation>
    <scope>NUCLEOTIDE SEQUENCE [LARGE SCALE GENOMIC DNA]</scope>
    <source>
        <strain evidence="16 17">CBS 100239</strain>
    </source>
</reference>
<comment type="similarity">
    <text evidence="3">Belongs to the STAM family.</text>
</comment>
<feature type="domain" description="SH3" evidence="14">
    <location>
        <begin position="214"/>
        <end position="273"/>
    </location>
</feature>
<dbReference type="Pfam" id="PF00790">
    <property type="entry name" value="VHS"/>
    <property type="match status" value="1"/>
</dbReference>
<keyword evidence="17" id="KW-1185">Reference proteome</keyword>
<dbReference type="OrthoDB" id="10255964at2759"/>
<evidence type="ECO:0000256" key="5">
    <source>
        <dbReference type="ARBA" id="ARBA00017923"/>
    </source>
</evidence>
<evidence type="ECO:0000313" key="16">
    <source>
        <dbReference type="EMBL" id="KND90558.1"/>
    </source>
</evidence>
<evidence type="ECO:0000256" key="8">
    <source>
        <dbReference type="ARBA" id="ARBA00022448"/>
    </source>
</evidence>
<protein>
    <recommendedName>
        <fullName evidence="5">Class E vacuolar protein-sorting machinery protein HSE1</fullName>
    </recommendedName>
    <alternativeName>
        <fullName evidence="6">Class E vacuolar protein-sorting machinery protein hse1</fullName>
    </alternativeName>
</protein>
<dbReference type="Gene3D" id="1.25.40.90">
    <property type="match status" value="1"/>
</dbReference>
<feature type="region of interest" description="Disordered" evidence="13">
    <location>
        <begin position="142"/>
        <end position="165"/>
    </location>
</feature>
<dbReference type="PROSITE" id="PS50330">
    <property type="entry name" value="UIM"/>
    <property type="match status" value="1"/>
</dbReference>
<keyword evidence="8" id="KW-0813">Transport</keyword>
<sequence>MFRAAASGPFDDAVAKATDENLTSEDWGAIIEVCDKVSGDQNGPKEAVQSMIKRLAHRNANVQLYTLELAHALCQNCGKPMHREVSSRAFTDALLKLANDRNTHTQVKAKILEKMQSWSDMFSQDAELGIMYDAYYRLKQSNPTLQPPSAPQKQGLTQSDRQKEDDELQMALKLSLQDEERKKATPASSGSQAGPSGQQDPTPTPPVPAGTTAATVSRVRALYDFVPSEAGELEFKKGDVIAVLESVYKDWWRGSLKGKTGIFPLNYVEKLTDPTPDELQREAQMEAEVFAEIKNVEKLLTLLSASNTTPREEDNEEISKLYHQTLAIRPKLIKLIEKYSQKKDDFTQLNEKFIKARRDYEALLESSMSHPPQHSYHQYAMRPGPPGQGYPPGGGGYPIQGQPPQDAQNFYNQGPPGDQQPQYQTTSPPPNFQPQGTPVPFYVAGSEVPTQGGAPQQYPPREQSPRVTSHGKQPTSPPPQTYTPYSQQPAQNPSAPYSQPPPGQQRPQSTYGAQELATSVYDSPIAPHNPNFASQYPGPGYSQENLDAPLNPSAPSAPYSQQPQYLSYNPPDQAPPPVPTGQAPQAPHSSSMSPPPSQPHGSAYDAHHGLPSQAVGGASQYKPYVPPGDGPSAPNPNDYYR</sequence>
<dbReference type="PANTHER" id="PTHR45929">
    <property type="entry name" value="JAK PATHWAY SIGNAL TRANSDUCTION ADAPTOR MOLECULE"/>
    <property type="match status" value="1"/>
</dbReference>
<dbReference type="GO" id="GO:0043130">
    <property type="term" value="F:ubiquitin binding"/>
    <property type="evidence" value="ECO:0007669"/>
    <property type="project" value="InterPro"/>
</dbReference>
<dbReference type="EMBL" id="LFRF01000012">
    <property type="protein sequence ID" value="KND90558.1"/>
    <property type="molecule type" value="Genomic_DNA"/>
</dbReference>
<dbReference type="Gene3D" id="1.20.5.1940">
    <property type="match status" value="1"/>
</dbReference>
<dbReference type="AlphaFoldDB" id="A0A0L0N8V9"/>
<feature type="compositionally biased region" description="Low complexity" evidence="13">
    <location>
        <begin position="583"/>
        <end position="592"/>
    </location>
</feature>
<dbReference type="GO" id="GO:0010008">
    <property type="term" value="C:endosome membrane"/>
    <property type="evidence" value="ECO:0007669"/>
    <property type="project" value="UniProtKB-SubCell"/>
</dbReference>
<dbReference type="InterPro" id="IPR003903">
    <property type="entry name" value="UIM_dom"/>
</dbReference>
<feature type="compositionally biased region" description="Low complexity" evidence="13">
    <location>
        <begin position="413"/>
        <end position="426"/>
    </location>
</feature>
<keyword evidence="11" id="KW-0472">Membrane</keyword>
<dbReference type="InterPro" id="IPR004152">
    <property type="entry name" value="GAT_dom"/>
</dbReference>
<dbReference type="PRINTS" id="PR00499">
    <property type="entry name" value="P67PHOX"/>
</dbReference>
<evidence type="ECO:0000256" key="11">
    <source>
        <dbReference type="ARBA" id="ARBA00023136"/>
    </source>
</evidence>
<gene>
    <name evidence="16" type="ORF">TOPH_04746</name>
</gene>
<evidence type="ECO:0000256" key="2">
    <source>
        <dbReference type="ARBA" id="ARBA00004125"/>
    </source>
</evidence>
<dbReference type="Pfam" id="PF00018">
    <property type="entry name" value="SH3_1"/>
    <property type="match status" value="1"/>
</dbReference>
<feature type="domain" description="VHS" evidence="15">
    <location>
        <begin position="17"/>
        <end position="146"/>
    </location>
</feature>
<dbReference type="PROSITE" id="PS50179">
    <property type="entry name" value="VHS"/>
    <property type="match status" value="1"/>
</dbReference>
<dbReference type="PRINTS" id="PR00452">
    <property type="entry name" value="SH3DOMAIN"/>
</dbReference>
<keyword evidence="9" id="KW-0967">Endosome</keyword>
<proteinExistence type="inferred from homology"/>
<evidence type="ECO:0000256" key="3">
    <source>
        <dbReference type="ARBA" id="ARBA00009666"/>
    </source>
</evidence>
<dbReference type="STRING" id="1163406.A0A0L0N8V9"/>
<organism evidence="16 17">
    <name type="scientific">Tolypocladium ophioglossoides (strain CBS 100239)</name>
    <name type="common">Snaketongue truffleclub</name>
    <name type="synonym">Elaphocordyceps ophioglossoides</name>
    <dbReference type="NCBI Taxonomy" id="1163406"/>
    <lineage>
        <taxon>Eukaryota</taxon>
        <taxon>Fungi</taxon>
        <taxon>Dikarya</taxon>
        <taxon>Ascomycota</taxon>
        <taxon>Pezizomycotina</taxon>
        <taxon>Sordariomycetes</taxon>
        <taxon>Hypocreomycetidae</taxon>
        <taxon>Hypocreales</taxon>
        <taxon>Ophiocordycipitaceae</taxon>
        <taxon>Tolypocladium</taxon>
    </lineage>
</organism>
<dbReference type="CDD" id="cd16978">
    <property type="entry name" value="VHS_HSE1"/>
    <property type="match status" value="1"/>
</dbReference>
<evidence type="ECO:0000313" key="17">
    <source>
        <dbReference type="Proteomes" id="UP000036947"/>
    </source>
</evidence>
<evidence type="ECO:0000256" key="4">
    <source>
        <dbReference type="ARBA" id="ARBA00011446"/>
    </source>
</evidence>
<feature type="region of interest" description="Disordered" evidence="13">
    <location>
        <begin position="177"/>
        <end position="212"/>
    </location>
</feature>
<dbReference type="FunFam" id="2.30.30.40:FF:000072">
    <property type="entry name" value="Unconventional Myosin IB"/>
    <property type="match status" value="1"/>
</dbReference>
<dbReference type="CDD" id="cd21386">
    <property type="entry name" value="GAT_Hse1"/>
    <property type="match status" value="1"/>
</dbReference>
<evidence type="ECO:0000256" key="13">
    <source>
        <dbReference type="SAM" id="MobiDB-lite"/>
    </source>
</evidence>
<evidence type="ECO:0000256" key="12">
    <source>
        <dbReference type="PROSITE-ProRule" id="PRU00192"/>
    </source>
</evidence>
<dbReference type="GO" id="GO:0033565">
    <property type="term" value="C:ESCRT-0 complex"/>
    <property type="evidence" value="ECO:0007669"/>
    <property type="project" value="TreeGrafter"/>
</dbReference>
<dbReference type="SUPFAM" id="SSF50044">
    <property type="entry name" value="SH3-domain"/>
    <property type="match status" value="1"/>
</dbReference>
<accession>A0A0L0N8V9</accession>
<keyword evidence="7 12" id="KW-0728">SH3 domain</keyword>
<dbReference type="InterPro" id="IPR001452">
    <property type="entry name" value="SH3_domain"/>
</dbReference>
<dbReference type="SUPFAM" id="SSF48464">
    <property type="entry name" value="ENTH/VHS domain"/>
    <property type="match status" value="1"/>
</dbReference>
<dbReference type="SMART" id="SM00326">
    <property type="entry name" value="SH3"/>
    <property type="match status" value="1"/>
</dbReference>
<dbReference type="GO" id="GO:0035091">
    <property type="term" value="F:phosphatidylinositol binding"/>
    <property type="evidence" value="ECO:0007669"/>
    <property type="project" value="InterPro"/>
</dbReference>
<dbReference type="Proteomes" id="UP000036947">
    <property type="component" value="Unassembled WGS sequence"/>
</dbReference>
<evidence type="ECO:0000256" key="9">
    <source>
        <dbReference type="ARBA" id="ARBA00022753"/>
    </source>
</evidence>
<feature type="region of interest" description="Disordered" evidence="13">
    <location>
        <begin position="366"/>
        <end position="641"/>
    </location>
</feature>
<dbReference type="CDD" id="cd11805">
    <property type="entry name" value="SH3_GRB2_like_C"/>
    <property type="match status" value="1"/>
</dbReference>
<dbReference type="InterPro" id="IPR050670">
    <property type="entry name" value="STAM"/>
</dbReference>
<dbReference type="PANTHER" id="PTHR45929:SF3">
    <property type="entry name" value="JAK PATHWAY SIGNAL TRANSDUCTION ADAPTOR MOLECULE"/>
    <property type="match status" value="1"/>
</dbReference>
<evidence type="ECO:0000256" key="6">
    <source>
        <dbReference type="ARBA" id="ARBA00018978"/>
    </source>
</evidence>
<feature type="compositionally biased region" description="Low complexity" evidence="13">
    <location>
        <begin position="185"/>
        <end position="201"/>
    </location>
</feature>
<dbReference type="PROSITE" id="PS50002">
    <property type="entry name" value="SH3"/>
    <property type="match status" value="1"/>
</dbReference>
<feature type="compositionally biased region" description="Polar residues" evidence="13">
    <location>
        <begin position="509"/>
        <end position="521"/>
    </location>
</feature>
<feature type="compositionally biased region" description="Low complexity" evidence="13">
    <location>
        <begin position="551"/>
        <end position="571"/>
    </location>
</feature>
<comment type="subunit">
    <text evidence="4">Component of the ESCRT-0 complex composed of HSE1 and VPS27.</text>
</comment>
<dbReference type="Gene3D" id="2.30.30.40">
    <property type="entry name" value="SH3 Domains"/>
    <property type="match status" value="1"/>
</dbReference>
<dbReference type="InterPro" id="IPR002014">
    <property type="entry name" value="VHS_dom"/>
</dbReference>
<dbReference type="InterPro" id="IPR008942">
    <property type="entry name" value="ENTH_VHS"/>
</dbReference>
<evidence type="ECO:0000259" key="14">
    <source>
        <dbReference type="PROSITE" id="PS50002"/>
    </source>
</evidence>
<evidence type="ECO:0000259" key="15">
    <source>
        <dbReference type="PROSITE" id="PS50179"/>
    </source>
</evidence>
<dbReference type="SMART" id="SM00288">
    <property type="entry name" value="VHS"/>
    <property type="match status" value="1"/>
</dbReference>
<name>A0A0L0N8V9_TOLOC</name>
<comment type="subcellular location">
    <subcellularLocation>
        <location evidence="2">Endosome membrane</location>
        <topology evidence="2">Peripheral membrane protein</topology>
        <orientation evidence="2">Cytoplasmic side</orientation>
    </subcellularLocation>
</comment>
<comment type="function">
    <text evidence="1">Component of the ESCRT-0 complex which is the sorting receptor for ubiquitinated cargo proteins at the multivesicular body (MVB).</text>
</comment>
<feature type="compositionally biased region" description="Polar residues" evidence="13">
    <location>
        <begin position="366"/>
        <end position="376"/>
    </location>
</feature>
<comment type="caution">
    <text evidence="16">The sequence shown here is derived from an EMBL/GenBank/DDBJ whole genome shotgun (WGS) entry which is preliminary data.</text>
</comment>
<dbReference type="InterPro" id="IPR036028">
    <property type="entry name" value="SH3-like_dom_sf"/>
</dbReference>
<dbReference type="GO" id="GO:0043328">
    <property type="term" value="P:protein transport to vacuole involved in ubiquitin-dependent protein catabolic process via the multivesicular body sorting pathway"/>
    <property type="evidence" value="ECO:0007669"/>
    <property type="project" value="TreeGrafter"/>
</dbReference>
<evidence type="ECO:0000256" key="1">
    <source>
        <dbReference type="ARBA" id="ARBA00002654"/>
    </source>
</evidence>
<dbReference type="Pfam" id="PF03127">
    <property type="entry name" value="GAT"/>
    <property type="match status" value="1"/>
</dbReference>
<evidence type="ECO:0000256" key="10">
    <source>
        <dbReference type="ARBA" id="ARBA00022927"/>
    </source>
</evidence>
<keyword evidence="10" id="KW-0653">Protein transport</keyword>